<dbReference type="OrthoDB" id="654277at2759"/>
<evidence type="ECO:0008006" key="6">
    <source>
        <dbReference type="Google" id="ProtNLM"/>
    </source>
</evidence>
<evidence type="ECO:0000256" key="2">
    <source>
        <dbReference type="ARBA" id="ARBA00024341"/>
    </source>
</evidence>
<feature type="non-terminal residue" evidence="4">
    <location>
        <position position="285"/>
    </location>
</feature>
<dbReference type="AlphaFoldDB" id="S8CZG0"/>
<gene>
    <name evidence="4" type="ORF">M569_01907</name>
</gene>
<feature type="compositionally biased region" description="Basic and acidic residues" evidence="3">
    <location>
        <begin position="258"/>
        <end position="277"/>
    </location>
</feature>
<feature type="compositionally biased region" description="Polar residues" evidence="3">
    <location>
        <begin position="192"/>
        <end position="205"/>
    </location>
</feature>
<reference evidence="4 5" key="1">
    <citation type="journal article" date="2013" name="BMC Genomics">
        <title>The miniature genome of a carnivorous plant Genlisea aurea contains a low number of genes and short non-coding sequences.</title>
        <authorList>
            <person name="Leushkin E.V."/>
            <person name="Sutormin R.A."/>
            <person name="Nabieva E.R."/>
            <person name="Penin A.A."/>
            <person name="Kondrashov A.S."/>
            <person name="Logacheva M.D."/>
        </authorList>
    </citation>
    <scope>NUCLEOTIDE SEQUENCE [LARGE SCALE GENOMIC DNA]</scope>
</reference>
<feature type="compositionally biased region" description="Polar residues" evidence="3">
    <location>
        <begin position="247"/>
        <end position="257"/>
    </location>
</feature>
<dbReference type="Proteomes" id="UP000015453">
    <property type="component" value="Unassembled WGS sequence"/>
</dbReference>
<feature type="compositionally biased region" description="Basic and acidic residues" evidence="3">
    <location>
        <begin position="86"/>
        <end position="100"/>
    </location>
</feature>
<feature type="region of interest" description="Disordered" evidence="3">
    <location>
        <begin position="183"/>
        <end position="285"/>
    </location>
</feature>
<dbReference type="PROSITE" id="PS50096">
    <property type="entry name" value="IQ"/>
    <property type="match status" value="2"/>
</dbReference>
<dbReference type="PANTHER" id="PTHR32295:SF123">
    <property type="entry name" value="PROTEIN IQ-DOMAIN 5"/>
    <property type="match status" value="1"/>
</dbReference>
<comment type="similarity">
    <text evidence="2">Belongs to the IQD family.</text>
</comment>
<feature type="non-terminal residue" evidence="4">
    <location>
        <position position="1"/>
    </location>
</feature>
<evidence type="ECO:0000256" key="3">
    <source>
        <dbReference type="SAM" id="MobiDB-lite"/>
    </source>
</evidence>
<feature type="compositionally biased region" description="Low complexity" evidence="3">
    <location>
        <begin position="230"/>
        <end position="244"/>
    </location>
</feature>
<feature type="region of interest" description="Disordered" evidence="3">
    <location>
        <begin position="75"/>
        <end position="101"/>
    </location>
</feature>
<comment type="caution">
    <text evidence="4">The sequence shown here is derived from an EMBL/GenBank/DDBJ whole genome shotgun (WGS) entry which is preliminary data.</text>
</comment>
<evidence type="ECO:0000313" key="4">
    <source>
        <dbReference type="EMBL" id="EPS72849.1"/>
    </source>
</evidence>
<feature type="compositionally biased region" description="Polar residues" evidence="3">
    <location>
        <begin position="75"/>
        <end position="84"/>
    </location>
</feature>
<dbReference type="PANTHER" id="PTHR32295">
    <property type="entry name" value="IQ-DOMAIN 5-RELATED"/>
    <property type="match status" value="1"/>
</dbReference>
<keyword evidence="5" id="KW-1185">Reference proteome</keyword>
<keyword evidence="1" id="KW-0112">Calmodulin-binding</keyword>
<dbReference type="GO" id="GO:0005516">
    <property type="term" value="F:calmodulin binding"/>
    <property type="evidence" value="ECO:0007669"/>
    <property type="project" value="UniProtKB-KW"/>
</dbReference>
<dbReference type="EMBL" id="AUSU01000666">
    <property type="protein sequence ID" value="EPS72849.1"/>
    <property type="molecule type" value="Genomic_DNA"/>
</dbReference>
<organism evidence="4 5">
    <name type="scientific">Genlisea aurea</name>
    <dbReference type="NCBI Taxonomy" id="192259"/>
    <lineage>
        <taxon>Eukaryota</taxon>
        <taxon>Viridiplantae</taxon>
        <taxon>Streptophyta</taxon>
        <taxon>Embryophyta</taxon>
        <taxon>Tracheophyta</taxon>
        <taxon>Spermatophyta</taxon>
        <taxon>Magnoliopsida</taxon>
        <taxon>eudicotyledons</taxon>
        <taxon>Gunneridae</taxon>
        <taxon>Pentapetalae</taxon>
        <taxon>asterids</taxon>
        <taxon>lamiids</taxon>
        <taxon>Lamiales</taxon>
        <taxon>Lentibulariaceae</taxon>
        <taxon>Genlisea</taxon>
    </lineage>
</organism>
<evidence type="ECO:0000313" key="5">
    <source>
        <dbReference type="Proteomes" id="UP000015453"/>
    </source>
</evidence>
<accession>S8CZG0</accession>
<protein>
    <recommendedName>
        <fullName evidence="6">DUF4005 domain-containing protein</fullName>
    </recommendedName>
</protein>
<evidence type="ECO:0000256" key="1">
    <source>
        <dbReference type="ARBA" id="ARBA00022860"/>
    </source>
</evidence>
<name>S8CZG0_9LAMI</name>
<sequence>RGSLTEELAVRKIQAAFKKLLARRAMHALKGLVRLQALVRGRCVRKQAADTLNRMQSLVRVQACVQARRARKASESQCAQQQNHPRQHEQEEEAHVKETEGGWCDSVGSAEQIQANLLRRKEAAAKREKARAYSLARQWQARPREPTVPLPPGFQPGKGDWNWNWLERWIAFRPWENRFINAERDDTDGKQTTKAVNNGTVSPRLSSPAEGGGCNSNSSSKKSQGGGGSRKLVVSSKSSKSVLKQESGGTISRSQSTPKERISRNDRDRPSHTDKPGNKRLSLPG</sequence>
<proteinExistence type="inferred from homology"/>